<comment type="similarity">
    <text evidence="1">Belongs to the HupF/HypC family.</text>
</comment>
<accession>A0A6I5ZMB0</accession>
<keyword evidence="3" id="KW-1185">Reference proteome</keyword>
<dbReference type="NCBIfam" id="TIGR00074">
    <property type="entry name" value="hypC_hupF"/>
    <property type="match status" value="1"/>
</dbReference>
<dbReference type="AlphaFoldDB" id="A0A6I5ZMB0"/>
<dbReference type="SUPFAM" id="SSF159127">
    <property type="entry name" value="HupF/HypC-like"/>
    <property type="match status" value="1"/>
</dbReference>
<evidence type="ECO:0000313" key="3">
    <source>
        <dbReference type="Proteomes" id="UP000425916"/>
    </source>
</evidence>
<dbReference type="InterPro" id="IPR019812">
    <property type="entry name" value="Hydgase_assmbl_chp_CS"/>
</dbReference>
<dbReference type="GO" id="GO:0051604">
    <property type="term" value="P:protein maturation"/>
    <property type="evidence" value="ECO:0007669"/>
    <property type="project" value="TreeGrafter"/>
</dbReference>
<dbReference type="PANTHER" id="PTHR35177:SF2">
    <property type="entry name" value="HYDROGENASE MATURATION FACTOR HYBG"/>
    <property type="match status" value="1"/>
</dbReference>
<dbReference type="Gene3D" id="2.30.30.140">
    <property type="match status" value="1"/>
</dbReference>
<protein>
    <submittedName>
        <fullName evidence="2">HupF/HypC family protein</fullName>
    </submittedName>
</protein>
<dbReference type="PRINTS" id="PR00445">
    <property type="entry name" value="HUPFHYPC"/>
</dbReference>
<dbReference type="GO" id="GO:0005506">
    <property type="term" value="F:iron ion binding"/>
    <property type="evidence" value="ECO:0007669"/>
    <property type="project" value="TreeGrafter"/>
</dbReference>
<gene>
    <name evidence="2" type="ORF">MGLY_03340</name>
</gene>
<evidence type="ECO:0000256" key="1">
    <source>
        <dbReference type="ARBA" id="ARBA00006018"/>
    </source>
</evidence>
<name>A0A6I5ZMB0_9FIRM</name>
<dbReference type="FunFam" id="2.30.30.140:FF:000022">
    <property type="entry name" value="Hydrogenase assembly chaperone HybG"/>
    <property type="match status" value="1"/>
</dbReference>
<dbReference type="InterPro" id="IPR001109">
    <property type="entry name" value="Hydrogenase_HupF/HypC"/>
</dbReference>
<reference evidence="2 3" key="1">
    <citation type="submission" date="2019-11" db="EMBL/GenBank/DDBJ databases">
        <title>Genome sequence of Moorella glycerini DSM11254.</title>
        <authorList>
            <person name="Poehlein A."/>
            <person name="Boeer T."/>
            <person name="Daniel R."/>
        </authorList>
    </citation>
    <scope>NUCLEOTIDE SEQUENCE [LARGE SCALE GENOMIC DNA]</scope>
    <source>
        <strain evidence="2 3">DSM 11254</strain>
    </source>
</reference>
<dbReference type="PANTHER" id="PTHR35177">
    <property type="entry name" value="HYDROGENASE MATURATION FACTOR HYBG"/>
    <property type="match status" value="1"/>
</dbReference>
<dbReference type="Pfam" id="PF01455">
    <property type="entry name" value="HupF_HypC"/>
    <property type="match status" value="1"/>
</dbReference>
<dbReference type="RefSeq" id="WP_156271444.1">
    <property type="nucleotide sequence ID" value="NZ_CP046244.1"/>
</dbReference>
<dbReference type="GO" id="GO:1902670">
    <property type="term" value="F:carbon dioxide binding"/>
    <property type="evidence" value="ECO:0007669"/>
    <property type="project" value="TreeGrafter"/>
</dbReference>
<sequence length="75" mass="8409">MCLAVPAKIYKIEGLYAWVDIMGNRRRISIGVTPEVKVGDFVLLHAGYAISKLDMEEALETLKLWEEINGVTTEV</sequence>
<dbReference type="PROSITE" id="PS01097">
    <property type="entry name" value="HUPF_HYPC"/>
    <property type="match status" value="1"/>
</dbReference>
<proteinExistence type="inferred from homology"/>
<organism evidence="2 3">
    <name type="scientific">Neomoorella glycerini</name>
    <dbReference type="NCBI Taxonomy" id="55779"/>
    <lineage>
        <taxon>Bacteria</taxon>
        <taxon>Bacillati</taxon>
        <taxon>Bacillota</taxon>
        <taxon>Clostridia</taxon>
        <taxon>Neomoorellales</taxon>
        <taxon>Neomoorellaceae</taxon>
        <taxon>Neomoorella</taxon>
    </lineage>
</organism>
<evidence type="ECO:0000313" key="2">
    <source>
        <dbReference type="EMBL" id="QGP91010.1"/>
    </source>
</evidence>
<dbReference type="OrthoDB" id="9806017at2"/>
<dbReference type="EMBL" id="CP046244">
    <property type="protein sequence ID" value="QGP91010.1"/>
    <property type="molecule type" value="Genomic_DNA"/>
</dbReference>
<dbReference type="Proteomes" id="UP000425916">
    <property type="component" value="Chromosome"/>
</dbReference>